<keyword evidence="9" id="KW-1185">Reference proteome</keyword>
<dbReference type="OMA" id="HVKRTIF"/>
<dbReference type="EMBL" id="JQGA01000514">
    <property type="protein sequence ID" value="KGO75160.1"/>
    <property type="molecule type" value="Genomic_DNA"/>
</dbReference>
<dbReference type="Pfam" id="PF00067">
    <property type="entry name" value="p450"/>
    <property type="match status" value="1"/>
</dbReference>
<accession>A0A0A2LEX0</accession>
<evidence type="ECO:0000256" key="2">
    <source>
        <dbReference type="ARBA" id="ARBA00010617"/>
    </source>
</evidence>
<dbReference type="GO" id="GO:0016705">
    <property type="term" value="F:oxidoreductase activity, acting on paired donors, with incorporation or reduction of molecular oxygen"/>
    <property type="evidence" value="ECO:0007669"/>
    <property type="project" value="InterPro"/>
</dbReference>
<dbReference type="STRING" id="40296.A0A0A2LEX0"/>
<dbReference type="GO" id="GO:0004497">
    <property type="term" value="F:monooxygenase activity"/>
    <property type="evidence" value="ECO:0007669"/>
    <property type="project" value="UniProtKB-KW"/>
</dbReference>
<dbReference type="InterPro" id="IPR036396">
    <property type="entry name" value="Cyt_P450_sf"/>
</dbReference>
<evidence type="ECO:0000256" key="5">
    <source>
        <dbReference type="ARBA" id="ARBA00023004"/>
    </source>
</evidence>
<sequence>MASLWIYILSALITYGTSVILRLGSRDKNLPPGPPTLPVLGNLHQIPLKGFYKKFVPTSFVLTTNLHEIVSRLQEWGDQYGSIFSLKIASATTIILFDRAAIHQLLEKKGSIYSDRPKDTVVSIIDSGGLALWDKNAHWMAQRKVTSSSLSRANVEGKLGRILETESAILIRDLVSSPERFFDHVKRTIFSVNGTITWGFRAPTYDSWWASAACDVSDEFFSGITPGAYPPVDQFPFLKYLPDILSPWRIRATQLKTRVDSFWGDARRRLHQRRQKGDMRDFIADNLLDGNYPTEVPLTDRQFNDFLGFLVAAGSDTTSATSLTSIRYLAAHPHVQKKAQAEIDEKCGAHRLPLWSDHVQLPYINCIIKEGMRIHPVVPVVFPHRAREDNWYQNMFIPKDSLLLIPAWAIHHSERCGYTDPESYNPDRFIHHPNLAPSYASNSDYINRDHYAYGAGRRLCPGIHLAEHIQWHITAVLLWAFEIVPVTNLDTGEEEKLDLEAFRDSLVQHPMPYNVQFKVRSKAHLETIMRVAKEAETYLQQFEEK</sequence>
<keyword evidence="6" id="KW-0503">Monooxygenase</keyword>
<comment type="cofactor">
    <cofactor evidence="1 7">
        <name>heme</name>
        <dbReference type="ChEBI" id="CHEBI:30413"/>
    </cofactor>
</comment>
<feature type="binding site" description="axial binding residue" evidence="7">
    <location>
        <position position="460"/>
    </location>
    <ligand>
        <name>heme</name>
        <dbReference type="ChEBI" id="CHEBI:30413"/>
    </ligand>
    <ligandPart>
        <name>Fe</name>
        <dbReference type="ChEBI" id="CHEBI:18248"/>
    </ligandPart>
</feature>
<dbReference type="HOGENOM" id="CLU_001570_2_1_1"/>
<evidence type="ECO:0000256" key="1">
    <source>
        <dbReference type="ARBA" id="ARBA00001971"/>
    </source>
</evidence>
<dbReference type="SUPFAM" id="SSF48264">
    <property type="entry name" value="Cytochrome P450"/>
    <property type="match status" value="1"/>
</dbReference>
<dbReference type="PhylomeDB" id="A0A0A2LEX0"/>
<keyword evidence="4" id="KW-0560">Oxidoreductase</keyword>
<dbReference type="InterPro" id="IPR002401">
    <property type="entry name" value="Cyt_P450_E_grp-I"/>
</dbReference>
<dbReference type="CDD" id="cd11065">
    <property type="entry name" value="CYP64-like"/>
    <property type="match status" value="1"/>
</dbReference>
<dbReference type="AlphaFoldDB" id="A0A0A2LEX0"/>
<dbReference type="InterPro" id="IPR001128">
    <property type="entry name" value="Cyt_P450"/>
</dbReference>
<dbReference type="PRINTS" id="PR00385">
    <property type="entry name" value="P450"/>
</dbReference>
<comment type="similarity">
    <text evidence="2">Belongs to the cytochrome P450 family.</text>
</comment>
<dbReference type="PANTHER" id="PTHR46300:SF2">
    <property type="entry name" value="CYTOCHROME P450 MONOOXYGENASE ALNH-RELATED"/>
    <property type="match status" value="1"/>
</dbReference>
<proteinExistence type="inferred from homology"/>
<evidence type="ECO:0000313" key="8">
    <source>
        <dbReference type="EMBL" id="KGO75160.1"/>
    </source>
</evidence>
<gene>
    <name evidence="8" type="ORF">PITC_058300</name>
</gene>
<dbReference type="Gene3D" id="1.10.630.10">
    <property type="entry name" value="Cytochrome P450"/>
    <property type="match status" value="1"/>
</dbReference>
<evidence type="ECO:0000256" key="3">
    <source>
        <dbReference type="ARBA" id="ARBA00022723"/>
    </source>
</evidence>
<evidence type="ECO:0000256" key="4">
    <source>
        <dbReference type="ARBA" id="ARBA00023002"/>
    </source>
</evidence>
<organism evidence="8 9">
    <name type="scientific">Penicillium italicum</name>
    <name type="common">Blue mold</name>
    <dbReference type="NCBI Taxonomy" id="40296"/>
    <lineage>
        <taxon>Eukaryota</taxon>
        <taxon>Fungi</taxon>
        <taxon>Dikarya</taxon>
        <taxon>Ascomycota</taxon>
        <taxon>Pezizomycotina</taxon>
        <taxon>Eurotiomycetes</taxon>
        <taxon>Eurotiomycetidae</taxon>
        <taxon>Eurotiales</taxon>
        <taxon>Aspergillaceae</taxon>
        <taxon>Penicillium</taxon>
    </lineage>
</organism>
<comment type="caution">
    <text evidence="8">The sequence shown here is derived from an EMBL/GenBank/DDBJ whole genome shotgun (WGS) entry which is preliminary data.</text>
</comment>
<evidence type="ECO:0000313" key="9">
    <source>
        <dbReference type="Proteomes" id="UP000030104"/>
    </source>
</evidence>
<protein>
    <submittedName>
        <fullName evidence="8">Cytochrome P450</fullName>
    </submittedName>
</protein>
<dbReference type="PRINTS" id="PR00463">
    <property type="entry name" value="EP450I"/>
</dbReference>
<dbReference type="PANTHER" id="PTHR46300">
    <property type="entry name" value="P450, PUTATIVE (EUROFUNG)-RELATED-RELATED"/>
    <property type="match status" value="1"/>
</dbReference>
<keyword evidence="7" id="KW-0349">Heme</keyword>
<name>A0A0A2LEX0_PENIT</name>
<dbReference type="GO" id="GO:0020037">
    <property type="term" value="F:heme binding"/>
    <property type="evidence" value="ECO:0007669"/>
    <property type="project" value="InterPro"/>
</dbReference>
<evidence type="ECO:0000256" key="7">
    <source>
        <dbReference type="PIRSR" id="PIRSR602401-1"/>
    </source>
</evidence>
<keyword evidence="3 7" id="KW-0479">Metal-binding</keyword>
<dbReference type="GO" id="GO:0043386">
    <property type="term" value="P:mycotoxin biosynthetic process"/>
    <property type="evidence" value="ECO:0007669"/>
    <property type="project" value="UniProtKB-ARBA"/>
</dbReference>
<dbReference type="Proteomes" id="UP000030104">
    <property type="component" value="Unassembled WGS sequence"/>
</dbReference>
<dbReference type="InterPro" id="IPR050364">
    <property type="entry name" value="Cytochrome_P450_fung"/>
</dbReference>
<reference evidence="8 9" key="1">
    <citation type="journal article" date="2015" name="Mol. Plant Microbe Interact.">
        <title>Genome, transcriptome, and functional analyses of Penicillium expansum provide new insights into secondary metabolism and pathogenicity.</title>
        <authorList>
            <person name="Ballester A.R."/>
            <person name="Marcet-Houben M."/>
            <person name="Levin E."/>
            <person name="Sela N."/>
            <person name="Selma-Lazaro C."/>
            <person name="Carmona L."/>
            <person name="Wisniewski M."/>
            <person name="Droby S."/>
            <person name="Gonzalez-Candelas L."/>
            <person name="Gabaldon T."/>
        </authorList>
    </citation>
    <scope>NUCLEOTIDE SEQUENCE [LARGE SCALE GENOMIC DNA]</scope>
    <source>
        <strain evidence="8 9">PHI-1</strain>
    </source>
</reference>
<dbReference type="GO" id="GO:0005506">
    <property type="term" value="F:iron ion binding"/>
    <property type="evidence" value="ECO:0007669"/>
    <property type="project" value="InterPro"/>
</dbReference>
<evidence type="ECO:0000256" key="6">
    <source>
        <dbReference type="ARBA" id="ARBA00023033"/>
    </source>
</evidence>
<dbReference type="OrthoDB" id="1103324at2759"/>
<keyword evidence="5 7" id="KW-0408">Iron</keyword>